<keyword evidence="1" id="KW-0223">Dioxygenase</keyword>
<keyword evidence="2" id="KW-1185">Reference proteome</keyword>
<evidence type="ECO:0000313" key="2">
    <source>
        <dbReference type="Proteomes" id="UP000320386"/>
    </source>
</evidence>
<organism evidence="1 2">
    <name type="scientific">Mucisphaera calidilacus</name>
    <dbReference type="NCBI Taxonomy" id="2527982"/>
    <lineage>
        <taxon>Bacteria</taxon>
        <taxon>Pseudomonadati</taxon>
        <taxon>Planctomycetota</taxon>
        <taxon>Phycisphaerae</taxon>
        <taxon>Phycisphaerales</taxon>
        <taxon>Phycisphaeraceae</taxon>
        <taxon>Mucisphaera</taxon>
    </lineage>
</organism>
<name>A0A518BWS3_9BACT</name>
<protein>
    <submittedName>
        <fullName evidence="1">Phytanoyl-CoA dioxygenase (PhyH)</fullName>
    </submittedName>
</protein>
<dbReference type="KEGG" id="mcad:Pan265_12720"/>
<dbReference type="PANTHER" id="PTHR20883:SF46">
    <property type="entry name" value="PHYTANOYL-COA HYDROXYLASE"/>
    <property type="match status" value="1"/>
</dbReference>
<sequence>MLKSDTNVAEFYAQRGYYIADQPVIPADTVHAAEHGMEAVRRGEYASGNEPFESPWKPGDDDTKLCKIEMPNLADPDIHACIAHPALGELAARVTGAKMIQVWWVQLLHKPSVDPANAGGPAVGWHQDAQYWPEWTPDSELFTAWVAISDVTPQAGPMAFVPGSHRDGLFAGGDFFSNDLDKLKNSIQLPQGIAWEEVPSILKPGGVSFHHRHTLHGSGINTSGSPRKSFAIHLRTEKSTLNPDHERILTQFIDDHDKCPVIYDKR</sequence>
<gene>
    <name evidence="1" type="ORF">Pan265_12720</name>
</gene>
<dbReference type="PANTHER" id="PTHR20883">
    <property type="entry name" value="PHYTANOYL-COA DIOXYGENASE DOMAIN CONTAINING 1"/>
    <property type="match status" value="1"/>
</dbReference>
<dbReference type="InterPro" id="IPR008775">
    <property type="entry name" value="Phytyl_CoA_dOase-like"/>
</dbReference>
<dbReference type="EMBL" id="CP036280">
    <property type="protein sequence ID" value="QDU71422.1"/>
    <property type="molecule type" value="Genomic_DNA"/>
</dbReference>
<reference evidence="1 2" key="1">
    <citation type="submission" date="2019-02" db="EMBL/GenBank/DDBJ databases">
        <title>Deep-cultivation of Planctomycetes and their phenomic and genomic characterization uncovers novel biology.</title>
        <authorList>
            <person name="Wiegand S."/>
            <person name="Jogler M."/>
            <person name="Boedeker C."/>
            <person name="Pinto D."/>
            <person name="Vollmers J."/>
            <person name="Rivas-Marin E."/>
            <person name="Kohn T."/>
            <person name="Peeters S.H."/>
            <person name="Heuer A."/>
            <person name="Rast P."/>
            <person name="Oberbeckmann S."/>
            <person name="Bunk B."/>
            <person name="Jeske O."/>
            <person name="Meyerdierks A."/>
            <person name="Storesund J.E."/>
            <person name="Kallscheuer N."/>
            <person name="Luecker S."/>
            <person name="Lage O.M."/>
            <person name="Pohl T."/>
            <person name="Merkel B.J."/>
            <person name="Hornburger P."/>
            <person name="Mueller R.-W."/>
            <person name="Bruemmer F."/>
            <person name="Labrenz M."/>
            <person name="Spormann A.M."/>
            <person name="Op den Camp H."/>
            <person name="Overmann J."/>
            <person name="Amann R."/>
            <person name="Jetten M.S.M."/>
            <person name="Mascher T."/>
            <person name="Medema M.H."/>
            <person name="Devos D.P."/>
            <person name="Kaster A.-K."/>
            <person name="Ovreas L."/>
            <person name="Rohde M."/>
            <person name="Galperin M.Y."/>
            <person name="Jogler C."/>
        </authorList>
    </citation>
    <scope>NUCLEOTIDE SEQUENCE [LARGE SCALE GENOMIC DNA]</scope>
    <source>
        <strain evidence="1 2">Pan265</strain>
    </source>
</reference>
<dbReference type="OrthoDB" id="9814777at2"/>
<dbReference type="SUPFAM" id="SSF51197">
    <property type="entry name" value="Clavaminate synthase-like"/>
    <property type="match status" value="1"/>
</dbReference>
<dbReference type="Pfam" id="PF05721">
    <property type="entry name" value="PhyH"/>
    <property type="match status" value="1"/>
</dbReference>
<dbReference type="GO" id="GO:0005506">
    <property type="term" value="F:iron ion binding"/>
    <property type="evidence" value="ECO:0007669"/>
    <property type="project" value="UniProtKB-ARBA"/>
</dbReference>
<dbReference type="GO" id="GO:0016706">
    <property type="term" value="F:2-oxoglutarate-dependent dioxygenase activity"/>
    <property type="evidence" value="ECO:0007669"/>
    <property type="project" value="UniProtKB-ARBA"/>
</dbReference>
<accession>A0A518BWS3</accession>
<dbReference type="AlphaFoldDB" id="A0A518BWS3"/>
<dbReference type="Proteomes" id="UP000320386">
    <property type="component" value="Chromosome"/>
</dbReference>
<evidence type="ECO:0000313" key="1">
    <source>
        <dbReference type="EMBL" id="QDU71422.1"/>
    </source>
</evidence>
<dbReference type="RefSeq" id="WP_145445571.1">
    <property type="nucleotide sequence ID" value="NZ_CP036280.1"/>
</dbReference>
<dbReference type="Gene3D" id="2.60.120.620">
    <property type="entry name" value="q2cbj1_9rhob like domain"/>
    <property type="match status" value="1"/>
</dbReference>
<proteinExistence type="predicted"/>
<keyword evidence="1" id="KW-0560">Oxidoreductase</keyword>